<evidence type="ECO:0000313" key="3">
    <source>
        <dbReference type="Proteomes" id="UP000054248"/>
    </source>
</evidence>
<reference evidence="3" key="2">
    <citation type="submission" date="2015-01" db="EMBL/GenBank/DDBJ databases">
        <title>Evolutionary Origins and Diversification of the Mycorrhizal Mutualists.</title>
        <authorList>
            <consortium name="DOE Joint Genome Institute"/>
            <consortium name="Mycorrhizal Genomics Consortium"/>
            <person name="Kohler A."/>
            <person name="Kuo A."/>
            <person name="Nagy L.G."/>
            <person name="Floudas D."/>
            <person name="Copeland A."/>
            <person name="Barry K.W."/>
            <person name="Cichocki N."/>
            <person name="Veneault-Fourrey C."/>
            <person name="LaButti K."/>
            <person name="Lindquist E.A."/>
            <person name="Lipzen A."/>
            <person name="Lundell T."/>
            <person name="Morin E."/>
            <person name="Murat C."/>
            <person name="Riley R."/>
            <person name="Ohm R."/>
            <person name="Sun H."/>
            <person name="Tunlid A."/>
            <person name="Henrissat B."/>
            <person name="Grigoriev I.V."/>
            <person name="Hibbett D.S."/>
            <person name="Martin F."/>
        </authorList>
    </citation>
    <scope>NUCLEOTIDE SEQUENCE [LARGE SCALE GENOMIC DNA]</scope>
    <source>
        <strain evidence="3">MUT 4182</strain>
    </source>
</reference>
<dbReference type="Proteomes" id="UP000054248">
    <property type="component" value="Unassembled WGS sequence"/>
</dbReference>
<keyword evidence="3" id="KW-1185">Reference proteome</keyword>
<evidence type="ECO:0000256" key="1">
    <source>
        <dbReference type="SAM" id="MobiDB-lite"/>
    </source>
</evidence>
<feature type="region of interest" description="Disordered" evidence="1">
    <location>
        <begin position="27"/>
        <end position="51"/>
    </location>
</feature>
<dbReference type="AlphaFoldDB" id="A0A0C3Q863"/>
<organism evidence="2 3">
    <name type="scientific">Tulasnella calospora MUT 4182</name>
    <dbReference type="NCBI Taxonomy" id="1051891"/>
    <lineage>
        <taxon>Eukaryota</taxon>
        <taxon>Fungi</taxon>
        <taxon>Dikarya</taxon>
        <taxon>Basidiomycota</taxon>
        <taxon>Agaricomycotina</taxon>
        <taxon>Agaricomycetes</taxon>
        <taxon>Cantharellales</taxon>
        <taxon>Tulasnellaceae</taxon>
        <taxon>Tulasnella</taxon>
    </lineage>
</organism>
<gene>
    <name evidence="2" type="ORF">M407DRAFT_30483</name>
</gene>
<evidence type="ECO:0000313" key="2">
    <source>
        <dbReference type="EMBL" id="KIO19869.1"/>
    </source>
</evidence>
<name>A0A0C3Q863_9AGAM</name>
<dbReference type="HOGENOM" id="CLU_3108169_0_0_1"/>
<proteinExistence type="predicted"/>
<accession>A0A0C3Q863</accession>
<reference evidence="2 3" key="1">
    <citation type="submission" date="2014-04" db="EMBL/GenBank/DDBJ databases">
        <authorList>
            <consortium name="DOE Joint Genome Institute"/>
            <person name="Kuo A."/>
            <person name="Girlanda M."/>
            <person name="Perotto S."/>
            <person name="Kohler A."/>
            <person name="Nagy L.G."/>
            <person name="Floudas D."/>
            <person name="Copeland A."/>
            <person name="Barry K.W."/>
            <person name="Cichocki N."/>
            <person name="Veneault-Fourrey C."/>
            <person name="LaButti K."/>
            <person name="Lindquist E.A."/>
            <person name="Lipzen A."/>
            <person name="Lundell T."/>
            <person name="Morin E."/>
            <person name="Murat C."/>
            <person name="Sun H."/>
            <person name="Tunlid A."/>
            <person name="Henrissat B."/>
            <person name="Grigoriev I.V."/>
            <person name="Hibbett D.S."/>
            <person name="Martin F."/>
            <person name="Nordberg H.P."/>
            <person name="Cantor M.N."/>
            <person name="Hua S.X."/>
        </authorList>
    </citation>
    <scope>NUCLEOTIDE SEQUENCE [LARGE SCALE GENOMIC DNA]</scope>
    <source>
        <strain evidence="2 3">MUT 4182</strain>
    </source>
</reference>
<sequence length="51" mass="5080">MMVSSTATRGGDSFAVDVALAATTTLEAPQQLPPSGTGLVGVTTRTSSRPS</sequence>
<protein>
    <submittedName>
        <fullName evidence="2">Uncharacterized protein</fullName>
    </submittedName>
</protein>
<dbReference type="EMBL" id="KN823199">
    <property type="protein sequence ID" value="KIO19869.1"/>
    <property type="molecule type" value="Genomic_DNA"/>
</dbReference>